<reference evidence="2" key="1">
    <citation type="journal article" date="2014" name="Front. Microbiol.">
        <title>High frequency of phylogenetically diverse reductive dehalogenase-homologous genes in deep subseafloor sedimentary metagenomes.</title>
        <authorList>
            <person name="Kawai M."/>
            <person name="Futagami T."/>
            <person name="Toyoda A."/>
            <person name="Takaki Y."/>
            <person name="Nishi S."/>
            <person name="Hori S."/>
            <person name="Arai W."/>
            <person name="Tsubouchi T."/>
            <person name="Morono Y."/>
            <person name="Uchiyama I."/>
            <person name="Ito T."/>
            <person name="Fujiyama A."/>
            <person name="Inagaki F."/>
            <person name="Takami H."/>
        </authorList>
    </citation>
    <scope>NUCLEOTIDE SEQUENCE</scope>
    <source>
        <strain evidence="2">Expedition CK06-06</strain>
    </source>
</reference>
<evidence type="ECO:0000259" key="1">
    <source>
        <dbReference type="Pfam" id="PF20256"/>
    </source>
</evidence>
<feature type="domain" description="Aldehyde oxidase/xanthine dehydrogenase second molybdopterin binding" evidence="1">
    <location>
        <begin position="2"/>
        <end position="167"/>
    </location>
</feature>
<organism evidence="2">
    <name type="scientific">marine sediment metagenome</name>
    <dbReference type="NCBI Taxonomy" id="412755"/>
    <lineage>
        <taxon>unclassified sequences</taxon>
        <taxon>metagenomes</taxon>
        <taxon>ecological metagenomes</taxon>
    </lineage>
</organism>
<dbReference type="Gene3D" id="3.30.365.10">
    <property type="entry name" value="Aldehyde oxidase/xanthine dehydrogenase, molybdopterin binding domain"/>
    <property type="match status" value="2"/>
</dbReference>
<dbReference type="GO" id="GO:0016491">
    <property type="term" value="F:oxidoreductase activity"/>
    <property type="evidence" value="ECO:0007669"/>
    <property type="project" value="InterPro"/>
</dbReference>
<name>X1J3X0_9ZZZZ</name>
<dbReference type="InterPro" id="IPR037165">
    <property type="entry name" value="AldOxase/xan_DH_Mopterin-bd_sf"/>
</dbReference>
<dbReference type="AlphaFoldDB" id="X1J3X0"/>
<accession>X1J3X0</accession>
<feature type="non-terminal residue" evidence="2">
    <location>
        <position position="167"/>
    </location>
</feature>
<comment type="caution">
    <text evidence="2">The sequence shown here is derived from an EMBL/GenBank/DDBJ whole genome shotgun (WGS) entry which is preliminary data.</text>
</comment>
<dbReference type="EMBL" id="BARU01040187">
    <property type="protein sequence ID" value="GAH88682.1"/>
    <property type="molecule type" value="Genomic_DNA"/>
</dbReference>
<proteinExistence type="predicted"/>
<dbReference type="Pfam" id="PF20256">
    <property type="entry name" value="MoCoBD_2"/>
    <property type="match status" value="1"/>
</dbReference>
<dbReference type="InterPro" id="IPR046867">
    <property type="entry name" value="AldOxase/xan_DH_MoCoBD2"/>
</dbReference>
<dbReference type="SUPFAM" id="SSF56003">
    <property type="entry name" value="Molybdenum cofactor-binding domain"/>
    <property type="match status" value="1"/>
</dbReference>
<evidence type="ECO:0000313" key="2">
    <source>
        <dbReference type="EMBL" id="GAH88682.1"/>
    </source>
</evidence>
<sequence>MLAAESLGVSFEDVAIVTGNTCTGQYDLINARGSSELASVGHLLLKAVEEAKQRIREIAAPVFQAKPEEIEIRRKKAYIKGYPEGAKPLIDVLVAPVTVSATGPPGSTFPEIKPGFRAQQPLVLAVEVEVDVETGVVTPIKMVVGLFPGKMINQGVVRGQAFGGSVQ</sequence>
<gene>
    <name evidence="2" type="ORF">S03H2_62171</name>
</gene>
<protein>
    <recommendedName>
        <fullName evidence="1">Aldehyde oxidase/xanthine dehydrogenase second molybdopterin binding domain-containing protein</fullName>
    </recommendedName>
</protein>